<evidence type="ECO:0000256" key="7">
    <source>
        <dbReference type="ARBA" id="ARBA00023242"/>
    </source>
</evidence>
<feature type="compositionally biased region" description="Polar residues" evidence="9">
    <location>
        <begin position="105"/>
        <end position="115"/>
    </location>
</feature>
<keyword evidence="3 8" id="KW-0863">Zinc-finger</keyword>
<proteinExistence type="predicted"/>
<dbReference type="GO" id="GO:0003677">
    <property type="term" value="F:DNA binding"/>
    <property type="evidence" value="ECO:0007669"/>
    <property type="project" value="InterPro"/>
</dbReference>
<dbReference type="GO" id="GO:0005634">
    <property type="term" value="C:nucleus"/>
    <property type="evidence" value="ECO:0007669"/>
    <property type="project" value="UniProtKB-SubCell"/>
</dbReference>
<feature type="domain" description="BED-type" evidence="10">
    <location>
        <begin position="6"/>
        <end position="73"/>
    </location>
</feature>
<accession>A0AAV0Y5V2</accession>
<comment type="caution">
    <text evidence="11">The sequence shown here is derived from an EMBL/GenBank/DDBJ whole genome shotgun (WGS) entry which is preliminary data.</text>
</comment>
<evidence type="ECO:0000313" key="12">
    <source>
        <dbReference type="Proteomes" id="UP001160148"/>
    </source>
</evidence>
<evidence type="ECO:0000256" key="1">
    <source>
        <dbReference type="ARBA" id="ARBA00004123"/>
    </source>
</evidence>
<dbReference type="SUPFAM" id="SSF140996">
    <property type="entry name" value="Hermes dimerisation domain"/>
    <property type="match status" value="1"/>
</dbReference>
<organism evidence="11 12">
    <name type="scientific">Macrosiphum euphorbiae</name>
    <name type="common">potato aphid</name>
    <dbReference type="NCBI Taxonomy" id="13131"/>
    <lineage>
        <taxon>Eukaryota</taxon>
        <taxon>Metazoa</taxon>
        <taxon>Ecdysozoa</taxon>
        <taxon>Arthropoda</taxon>
        <taxon>Hexapoda</taxon>
        <taxon>Insecta</taxon>
        <taxon>Pterygota</taxon>
        <taxon>Neoptera</taxon>
        <taxon>Paraneoptera</taxon>
        <taxon>Hemiptera</taxon>
        <taxon>Sternorrhyncha</taxon>
        <taxon>Aphidomorpha</taxon>
        <taxon>Aphidoidea</taxon>
        <taxon>Aphididae</taxon>
        <taxon>Macrosiphini</taxon>
        <taxon>Macrosiphum</taxon>
    </lineage>
</organism>
<keyword evidence="4" id="KW-0862">Zinc</keyword>
<keyword evidence="5" id="KW-0805">Transcription regulation</keyword>
<dbReference type="PANTHER" id="PTHR46481:SF10">
    <property type="entry name" value="ZINC FINGER BED DOMAIN-CONTAINING PROTEIN 39"/>
    <property type="match status" value="1"/>
</dbReference>
<feature type="compositionally biased region" description="Low complexity" evidence="9">
    <location>
        <begin position="81"/>
        <end position="93"/>
    </location>
</feature>
<reference evidence="11 12" key="1">
    <citation type="submission" date="2023-01" db="EMBL/GenBank/DDBJ databases">
        <authorList>
            <person name="Whitehead M."/>
        </authorList>
    </citation>
    <scope>NUCLEOTIDE SEQUENCE [LARGE SCALE GENOMIC DNA]</scope>
</reference>
<evidence type="ECO:0000256" key="4">
    <source>
        <dbReference type="ARBA" id="ARBA00022833"/>
    </source>
</evidence>
<evidence type="ECO:0000313" key="11">
    <source>
        <dbReference type="EMBL" id="CAI6376280.1"/>
    </source>
</evidence>
<dbReference type="PROSITE" id="PS50808">
    <property type="entry name" value="ZF_BED"/>
    <property type="match status" value="1"/>
</dbReference>
<evidence type="ECO:0000256" key="6">
    <source>
        <dbReference type="ARBA" id="ARBA00023163"/>
    </source>
</evidence>
<gene>
    <name evidence="11" type="ORF">MEUPH1_LOCUS29669</name>
</gene>
<name>A0AAV0Y5V2_9HEMI</name>
<protein>
    <recommendedName>
        <fullName evidence="10">BED-type domain-containing protein</fullName>
    </recommendedName>
</protein>
<dbReference type="GO" id="GO:0008270">
    <property type="term" value="F:zinc ion binding"/>
    <property type="evidence" value="ECO:0007669"/>
    <property type="project" value="UniProtKB-KW"/>
</dbReference>
<keyword evidence="7" id="KW-0539">Nucleus</keyword>
<dbReference type="AlphaFoldDB" id="A0AAV0Y5V2"/>
<dbReference type="Pfam" id="PF02892">
    <property type="entry name" value="zf-BED"/>
    <property type="match status" value="1"/>
</dbReference>
<evidence type="ECO:0000256" key="2">
    <source>
        <dbReference type="ARBA" id="ARBA00022723"/>
    </source>
</evidence>
<dbReference type="EMBL" id="CARXXK010001463">
    <property type="protein sequence ID" value="CAI6376280.1"/>
    <property type="molecule type" value="Genomic_DNA"/>
</dbReference>
<evidence type="ECO:0000256" key="3">
    <source>
        <dbReference type="ARBA" id="ARBA00022771"/>
    </source>
</evidence>
<feature type="region of interest" description="Disordered" evidence="9">
    <location>
        <begin position="66"/>
        <end position="115"/>
    </location>
</feature>
<dbReference type="InterPro" id="IPR052035">
    <property type="entry name" value="ZnF_BED_domain_contain"/>
</dbReference>
<keyword evidence="6" id="KW-0804">Transcription</keyword>
<sequence length="185" mass="21041">MAPHRVKSSEMWNHFTQNEYQKAKCDYCSSILSISGGSMNNLLKINLIIENCAFYYSIKQKSEKSHKNIEEPAEPSISQPSTSNNGAAASTASRPQGLYRRPREGQSSISTYFNQTRPLNVNNQKRIDHQLTKMIVKGYYPFDIVEDEEFKTLLKMLNGGYSLPSRKAISNTLIPNLYHQSTLKL</sequence>
<dbReference type="InterPro" id="IPR003656">
    <property type="entry name" value="Znf_BED"/>
</dbReference>
<evidence type="ECO:0000256" key="9">
    <source>
        <dbReference type="SAM" id="MobiDB-lite"/>
    </source>
</evidence>
<dbReference type="Proteomes" id="UP001160148">
    <property type="component" value="Unassembled WGS sequence"/>
</dbReference>
<evidence type="ECO:0000256" key="5">
    <source>
        <dbReference type="ARBA" id="ARBA00023015"/>
    </source>
</evidence>
<evidence type="ECO:0000256" key="8">
    <source>
        <dbReference type="PROSITE-ProRule" id="PRU00027"/>
    </source>
</evidence>
<comment type="subcellular location">
    <subcellularLocation>
        <location evidence="1">Nucleus</location>
    </subcellularLocation>
</comment>
<evidence type="ECO:0000259" key="10">
    <source>
        <dbReference type="PROSITE" id="PS50808"/>
    </source>
</evidence>
<keyword evidence="2" id="KW-0479">Metal-binding</keyword>
<keyword evidence="12" id="KW-1185">Reference proteome</keyword>
<dbReference type="PANTHER" id="PTHR46481">
    <property type="entry name" value="ZINC FINGER BED DOMAIN-CONTAINING PROTEIN 4"/>
    <property type="match status" value="1"/>
</dbReference>